<organism evidence="2 3">
    <name type="scientific">Terfezia boudieri ATCC MYA-4762</name>
    <dbReference type="NCBI Taxonomy" id="1051890"/>
    <lineage>
        <taxon>Eukaryota</taxon>
        <taxon>Fungi</taxon>
        <taxon>Dikarya</taxon>
        <taxon>Ascomycota</taxon>
        <taxon>Pezizomycotina</taxon>
        <taxon>Pezizomycetes</taxon>
        <taxon>Pezizales</taxon>
        <taxon>Pezizaceae</taxon>
        <taxon>Terfezia</taxon>
    </lineage>
</organism>
<dbReference type="Proteomes" id="UP000267821">
    <property type="component" value="Unassembled WGS sequence"/>
</dbReference>
<reference evidence="2 3" key="1">
    <citation type="journal article" date="2018" name="Nat. Ecol. Evol.">
        <title>Pezizomycetes genomes reveal the molecular basis of ectomycorrhizal truffle lifestyle.</title>
        <authorList>
            <person name="Murat C."/>
            <person name="Payen T."/>
            <person name="Noel B."/>
            <person name="Kuo A."/>
            <person name="Morin E."/>
            <person name="Chen J."/>
            <person name="Kohler A."/>
            <person name="Krizsan K."/>
            <person name="Balestrini R."/>
            <person name="Da Silva C."/>
            <person name="Montanini B."/>
            <person name="Hainaut M."/>
            <person name="Levati E."/>
            <person name="Barry K.W."/>
            <person name="Belfiori B."/>
            <person name="Cichocki N."/>
            <person name="Clum A."/>
            <person name="Dockter R.B."/>
            <person name="Fauchery L."/>
            <person name="Guy J."/>
            <person name="Iotti M."/>
            <person name="Le Tacon F."/>
            <person name="Lindquist E.A."/>
            <person name="Lipzen A."/>
            <person name="Malagnac F."/>
            <person name="Mello A."/>
            <person name="Molinier V."/>
            <person name="Miyauchi S."/>
            <person name="Poulain J."/>
            <person name="Riccioni C."/>
            <person name="Rubini A."/>
            <person name="Sitrit Y."/>
            <person name="Splivallo R."/>
            <person name="Traeger S."/>
            <person name="Wang M."/>
            <person name="Zifcakova L."/>
            <person name="Wipf D."/>
            <person name="Zambonelli A."/>
            <person name="Paolocci F."/>
            <person name="Nowrousian M."/>
            <person name="Ottonello S."/>
            <person name="Baldrian P."/>
            <person name="Spatafora J.W."/>
            <person name="Henrissat B."/>
            <person name="Nagy L.G."/>
            <person name="Aury J.M."/>
            <person name="Wincker P."/>
            <person name="Grigoriev I.V."/>
            <person name="Bonfante P."/>
            <person name="Martin F.M."/>
        </authorList>
    </citation>
    <scope>NUCLEOTIDE SEQUENCE [LARGE SCALE GENOMIC DNA]</scope>
    <source>
        <strain evidence="2 3">ATCC MYA-4762</strain>
    </source>
</reference>
<feature type="domain" description="C2H2-type" evidence="1">
    <location>
        <begin position="144"/>
        <end position="167"/>
    </location>
</feature>
<protein>
    <recommendedName>
        <fullName evidence="1">C2H2-type domain-containing protein</fullName>
    </recommendedName>
</protein>
<name>A0A3N4LHU2_9PEZI</name>
<accession>A0A3N4LHU2</accession>
<feature type="domain" description="C2H2-type" evidence="1">
    <location>
        <begin position="183"/>
        <end position="204"/>
    </location>
</feature>
<gene>
    <name evidence="2" type="ORF">L211DRAFT_841164</name>
</gene>
<evidence type="ECO:0000313" key="3">
    <source>
        <dbReference type="Proteomes" id="UP000267821"/>
    </source>
</evidence>
<dbReference type="OrthoDB" id="10377415at2759"/>
<dbReference type="AlphaFoldDB" id="A0A3N4LHU2"/>
<dbReference type="InterPro" id="IPR013087">
    <property type="entry name" value="Znf_C2H2_type"/>
</dbReference>
<proteinExistence type="predicted"/>
<sequence length="291" mass="31736">MAVPGSEIDGLKDIADLPVEGKIPAQNLHSWNDLTCPVHGCSEVFNDLKGLLVHGRDLHGLLDTTRFDAVGDFPASSVITVSGPTKRVNSSPGIPPYHPANVSGPNPIKPVPVVANPVAVMPPMNLSGSTIRNQNSVGPKSMRCLYPGCNSIFTRALDFGHHEKNIHGLTASAQCSSMYKVHCNSCQKSYWTQESLDRHVLEKHPDPGFQAQDRGPIPTRAMQATPALPPKGPRATAEFQRYCYRCELCRLDFPTVMNLNYHQTKSSYHRSLLAAAAGPQARAKVPNFLNR</sequence>
<dbReference type="SMART" id="SM00355">
    <property type="entry name" value="ZnF_C2H2"/>
    <property type="match status" value="4"/>
</dbReference>
<evidence type="ECO:0000259" key="1">
    <source>
        <dbReference type="PROSITE" id="PS00028"/>
    </source>
</evidence>
<feature type="domain" description="C2H2-type" evidence="1">
    <location>
        <begin position="36"/>
        <end position="59"/>
    </location>
</feature>
<dbReference type="PROSITE" id="PS00028">
    <property type="entry name" value="ZINC_FINGER_C2H2_1"/>
    <property type="match status" value="3"/>
</dbReference>
<evidence type="ECO:0000313" key="2">
    <source>
        <dbReference type="EMBL" id="RPB21002.1"/>
    </source>
</evidence>
<dbReference type="InParanoid" id="A0A3N4LHU2"/>
<dbReference type="Gene3D" id="3.30.160.60">
    <property type="entry name" value="Classic Zinc Finger"/>
    <property type="match status" value="1"/>
</dbReference>
<keyword evidence="3" id="KW-1185">Reference proteome</keyword>
<dbReference type="EMBL" id="ML121565">
    <property type="protein sequence ID" value="RPB21002.1"/>
    <property type="molecule type" value="Genomic_DNA"/>
</dbReference>